<proteinExistence type="predicted"/>
<dbReference type="AlphaFoldDB" id="A0AA37Q7L6"/>
<sequence length="205" mass="22652">MTGYSDRIHHALAFADKHHDREVRKGTRLPYFTAPANLAVMLTRYGQDEATVVAGVLRQTVEDYLRDGYSVDAVRERLADKFGETTVDVLLAAVPRRLDDDGIELSHEEQKGDLLARLAAAPDAARWVCAAHEVHEASALLADLRRTSFPESVWQRVSEGRDARLRWYQQVAEQLLAVGFDTPVVAELRAAADALTTAASGVEQS</sequence>
<dbReference type="SUPFAM" id="SSF109604">
    <property type="entry name" value="HD-domain/PDEase-like"/>
    <property type="match status" value="1"/>
</dbReference>
<accession>A0AA37Q7L6</accession>
<dbReference type="Proteomes" id="UP001161325">
    <property type="component" value="Unassembled WGS sequence"/>
</dbReference>
<evidence type="ECO:0000313" key="1">
    <source>
        <dbReference type="EMBL" id="GLC24481.1"/>
    </source>
</evidence>
<name>A0AA37Q7L6_9BACT</name>
<dbReference type="Pfam" id="PF13328">
    <property type="entry name" value="HD_4"/>
    <property type="match status" value="1"/>
</dbReference>
<comment type="caution">
    <text evidence="1">The sequence shown here is derived from an EMBL/GenBank/DDBJ whole genome shotgun (WGS) entry which is preliminary data.</text>
</comment>
<dbReference type="RefSeq" id="WP_284348930.1">
    <property type="nucleotide sequence ID" value="NZ_BRXS01000002.1"/>
</dbReference>
<gene>
    <name evidence="1" type="ORF">rosag_09940</name>
</gene>
<reference evidence="1" key="1">
    <citation type="submission" date="2022-08" db="EMBL/GenBank/DDBJ databases">
        <title>Draft genome sequencing of Roseisolibacter agri AW1220.</title>
        <authorList>
            <person name="Tobiishi Y."/>
            <person name="Tonouchi A."/>
        </authorList>
    </citation>
    <scope>NUCLEOTIDE SEQUENCE</scope>
    <source>
        <strain evidence="1">AW1220</strain>
    </source>
</reference>
<keyword evidence="2" id="KW-1185">Reference proteome</keyword>
<dbReference type="Gene3D" id="1.10.3210.10">
    <property type="entry name" value="Hypothetical protein af1432"/>
    <property type="match status" value="1"/>
</dbReference>
<protein>
    <submittedName>
        <fullName evidence="1">Uncharacterized protein</fullName>
    </submittedName>
</protein>
<organism evidence="1 2">
    <name type="scientific">Roseisolibacter agri</name>
    <dbReference type="NCBI Taxonomy" id="2014610"/>
    <lineage>
        <taxon>Bacteria</taxon>
        <taxon>Pseudomonadati</taxon>
        <taxon>Gemmatimonadota</taxon>
        <taxon>Gemmatimonadia</taxon>
        <taxon>Gemmatimonadales</taxon>
        <taxon>Gemmatimonadaceae</taxon>
        <taxon>Roseisolibacter</taxon>
    </lineage>
</organism>
<evidence type="ECO:0000313" key="2">
    <source>
        <dbReference type="Proteomes" id="UP001161325"/>
    </source>
</evidence>
<dbReference type="EMBL" id="BRXS01000002">
    <property type="protein sequence ID" value="GLC24481.1"/>
    <property type="molecule type" value="Genomic_DNA"/>
</dbReference>